<comment type="caution">
    <text evidence="1">The sequence shown here is derived from an EMBL/GenBank/DDBJ whole genome shotgun (WGS) entry which is preliminary data.</text>
</comment>
<dbReference type="AlphaFoldDB" id="A0A5B0QIX5"/>
<dbReference type="Proteomes" id="UP000324748">
    <property type="component" value="Unassembled WGS sequence"/>
</dbReference>
<protein>
    <submittedName>
        <fullName evidence="1">Uncharacterized protein</fullName>
    </submittedName>
</protein>
<evidence type="ECO:0000313" key="2">
    <source>
        <dbReference type="Proteomes" id="UP000324748"/>
    </source>
</evidence>
<proteinExistence type="predicted"/>
<gene>
    <name evidence="1" type="ORF">PGT21_019683</name>
</gene>
<evidence type="ECO:0000313" key="1">
    <source>
        <dbReference type="EMBL" id="KAA1113060.1"/>
    </source>
</evidence>
<dbReference type="EMBL" id="VSWC01000015">
    <property type="protein sequence ID" value="KAA1113060.1"/>
    <property type="molecule type" value="Genomic_DNA"/>
</dbReference>
<name>A0A5B0QIX5_PUCGR</name>
<sequence length="115" mass="13419">MAKTRKKKNKKYCISVLHKNMFFLDVHVVTKDRVPHLPSIWYIQQRQLQSQEIYMSSSTNFACSLVQAARNPSKRQHSIRHLFTTPSRASACASKGWEASALIKVRQFVRVRKEE</sequence>
<keyword evidence="2" id="KW-1185">Reference proteome</keyword>
<reference evidence="1 2" key="1">
    <citation type="submission" date="2019-05" db="EMBL/GenBank/DDBJ databases">
        <title>Emergence of the Ug99 lineage of the wheat stem rust pathogen through somatic hybridization.</title>
        <authorList>
            <person name="Li F."/>
            <person name="Upadhyaya N.M."/>
            <person name="Sperschneider J."/>
            <person name="Matny O."/>
            <person name="Nguyen-Phuc H."/>
            <person name="Mago R."/>
            <person name="Raley C."/>
            <person name="Miller M.E."/>
            <person name="Silverstein K.A.T."/>
            <person name="Henningsen E."/>
            <person name="Hirsch C.D."/>
            <person name="Visser B."/>
            <person name="Pretorius Z.A."/>
            <person name="Steffenson B.J."/>
            <person name="Schwessinger B."/>
            <person name="Dodds P.N."/>
            <person name="Figueroa M."/>
        </authorList>
    </citation>
    <scope>NUCLEOTIDE SEQUENCE [LARGE SCALE GENOMIC DNA]</scope>
    <source>
        <strain evidence="1">21-0</strain>
    </source>
</reference>
<organism evidence="1 2">
    <name type="scientific">Puccinia graminis f. sp. tritici</name>
    <dbReference type="NCBI Taxonomy" id="56615"/>
    <lineage>
        <taxon>Eukaryota</taxon>
        <taxon>Fungi</taxon>
        <taxon>Dikarya</taxon>
        <taxon>Basidiomycota</taxon>
        <taxon>Pucciniomycotina</taxon>
        <taxon>Pucciniomycetes</taxon>
        <taxon>Pucciniales</taxon>
        <taxon>Pucciniaceae</taxon>
        <taxon>Puccinia</taxon>
    </lineage>
</organism>
<accession>A0A5B0QIX5</accession>